<dbReference type="GO" id="GO:0003824">
    <property type="term" value="F:catalytic activity"/>
    <property type="evidence" value="ECO:0007669"/>
    <property type="project" value="InterPro"/>
</dbReference>
<feature type="compositionally biased region" description="Basic and acidic residues" evidence="7">
    <location>
        <begin position="374"/>
        <end position="383"/>
    </location>
</feature>
<accession>A0A1G6UCJ4</accession>
<dbReference type="GO" id="GO:0051539">
    <property type="term" value="F:4 iron, 4 sulfur cluster binding"/>
    <property type="evidence" value="ECO:0007669"/>
    <property type="project" value="UniProtKB-KW"/>
</dbReference>
<dbReference type="EMBL" id="FMZZ01000010">
    <property type="protein sequence ID" value="SDD38295.1"/>
    <property type="molecule type" value="Genomic_DNA"/>
</dbReference>
<dbReference type="InterPro" id="IPR023885">
    <property type="entry name" value="4Fe4S-binding_SPASM_dom"/>
</dbReference>
<dbReference type="SFLD" id="SFLDG01387">
    <property type="entry name" value="BtrN-like_SPASM_domain_contain"/>
    <property type="match status" value="1"/>
</dbReference>
<dbReference type="PROSITE" id="PS51918">
    <property type="entry name" value="RADICAL_SAM"/>
    <property type="match status" value="1"/>
</dbReference>
<dbReference type="SFLD" id="SFLDS00029">
    <property type="entry name" value="Radical_SAM"/>
    <property type="match status" value="1"/>
</dbReference>
<dbReference type="PANTHER" id="PTHR11228">
    <property type="entry name" value="RADICAL SAM DOMAIN PROTEIN"/>
    <property type="match status" value="1"/>
</dbReference>
<dbReference type="STRING" id="1271860.SAMN05216174_110182"/>
<dbReference type="Proteomes" id="UP000199501">
    <property type="component" value="Unassembled WGS sequence"/>
</dbReference>
<keyword evidence="2" id="KW-0004">4Fe-4S</keyword>
<dbReference type="CDD" id="cd21109">
    <property type="entry name" value="SPASM"/>
    <property type="match status" value="1"/>
</dbReference>
<keyword evidence="3" id="KW-0949">S-adenosyl-L-methionine</keyword>
<keyword evidence="6" id="KW-0411">Iron-sulfur</keyword>
<gene>
    <name evidence="9" type="ORF">SAMN05216174_110182</name>
</gene>
<evidence type="ECO:0000256" key="4">
    <source>
        <dbReference type="ARBA" id="ARBA00022723"/>
    </source>
</evidence>
<protein>
    <submittedName>
        <fullName evidence="9">Radical SAM additional 4Fe4S-binding SPASM domain-containing protein</fullName>
    </submittedName>
</protein>
<evidence type="ECO:0000313" key="9">
    <source>
        <dbReference type="EMBL" id="SDD38295.1"/>
    </source>
</evidence>
<dbReference type="PIRSF" id="PIRSF037420">
    <property type="entry name" value="PQQ_syn_pqqE"/>
    <property type="match status" value="1"/>
</dbReference>
<dbReference type="OrthoDB" id="9782387at2"/>
<reference evidence="10" key="1">
    <citation type="submission" date="2016-10" db="EMBL/GenBank/DDBJ databases">
        <authorList>
            <person name="Varghese N."/>
            <person name="Submissions S."/>
        </authorList>
    </citation>
    <scope>NUCLEOTIDE SEQUENCE [LARGE SCALE GENOMIC DNA]</scope>
    <source>
        <strain evidence="10">IBRC-M 10403</strain>
    </source>
</reference>
<dbReference type="Gene3D" id="3.20.20.70">
    <property type="entry name" value="Aldolase class I"/>
    <property type="match status" value="1"/>
</dbReference>
<evidence type="ECO:0000313" key="10">
    <source>
        <dbReference type="Proteomes" id="UP000199501"/>
    </source>
</evidence>
<proteinExistence type="predicted"/>
<dbReference type="InterPro" id="IPR034391">
    <property type="entry name" value="AdoMet-like_SPASM_containing"/>
</dbReference>
<name>A0A1G6UCJ4_9PSEU</name>
<dbReference type="RefSeq" id="WP_091453565.1">
    <property type="nucleotide sequence ID" value="NZ_FMZZ01000010.1"/>
</dbReference>
<dbReference type="PANTHER" id="PTHR11228:SF7">
    <property type="entry name" value="PQQA PEPTIDE CYCLASE"/>
    <property type="match status" value="1"/>
</dbReference>
<feature type="domain" description="Radical SAM core" evidence="8">
    <location>
        <begin position="13"/>
        <end position="248"/>
    </location>
</feature>
<dbReference type="InterPro" id="IPR013785">
    <property type="entry name" value="Aldolase_TIM"/>
</dbReference>
<keyword evidence="10" id="KW-1185">Reference proteome</keyword>
<evidence type="ECO:0000256" key="1">
    <source>
        <dbReference type="ARBA" id="ARBA00001966"/>
    </source>
</evidence>
<evidence type="ECO:0000256" key="7">
    <source>
        <dbReference type="SAM" id="MobiDB-lite"/>
    </source>
</evidence>
<dbReference type="InterPro" id="IPR050377">
    <property type="entry name" value="Radical_SAM_PqqE_MftC-like"/>
</dbReference>
<dbReference type="Pfam" id="PF13186">
    <property type="entry name" value="SPASM"/>
    <property type="match status" value="1"/>
</dbReference>
<dbReference type="InterPro" id="IPR058240">
    <property type="entry name" value="rSAM_sf"/>
</dbReference>
<keyword evidence="5" id="KW-0408">Iron</keyword>
<feature type="region of interest" description="Disordered" evidence="7">
    <location>
        <begin position="373"/>
        <end position="396"/>
    </location>
</feature>
<comment type="cofactor">
    <cofactor evidence="1">
        <name>[4Fe-4S] cluster</name>
        <dbReference type="ChEBI" id="CHEBI:49883"/>
    </cofactor>
</comment>
<dbReference type="Pfam" id="PF04055">
    <property type="entry name" value="Radical_SAM"/>
    <property type="match status" value="1"/>
</dbReference>
<evidence type="ECO:0000256" key="2">
    <source>
        <dbReference type="ARBA" id="ARBA00022485"/>
    </source>
</evidence>
<evidence type="ECO:0000256" key="6">
    <source>
        <dbReference type="ARBA" id="ARBA00023014"/>
    </source>
</evidence>
<dbReference type="InterPro" id="IPR017200">
    <property type="entry name" value="PqqE-like"/>
</dbReference>
<organism evidence="9 10">
    <name type="scientific">Actinokineospora iranica</name>
    <dbReference type="NCBI Taxonomy" id="1271860"/>
    <lineage>
        <taxon>Bacteria</taxon>
        <taxon>Bacillati</taxon>
        <taxon>Actinomycetota</taxon>
        <taxon>Actinomycetes</taxon>
        <taxon>Pseudonocardiales</taxon>
        <taxon>Pseudonocardiaceae</taxon>
        <taxon>Actinokineospora</taxon>
    </lineage>
</organism>
<sequence length="396" mass="44120">MIHLPIQPARQPALPQVPRYVTVFVNWACNLSCRECWLYGDSSSENTWLEEVKREHITLDMWNGLVDELVAHNPNPSISMMGGEPLMHPDVLELVRQAKIRAPGCQLDMSTNGTLLPRVADGLVEGGIDIVYVSLDGPTAEINNPIRGRKSFERVVDGIKALQKATRKAGRGPRIALNFTLTGMNYTSLPGMVRLAEELDVNQVTVDLAMYFTKEEGKASRPAFEGVTGRPFLSWTGYCNEHQHADVDRAVLLRVLEEAKTCSDKVEVLVAPVRYTSEQQSAFFTDDWKSTVEETTCPKLWAQTTVLPNGDVLSCTPFADTVMGSVKDTTLGEVWNNDMYGRMRELIKQELEPICYRCCELSLDIEVDPALFAKDGDKPRGDETLSDEPLTPAEGR</sequence>
<dbReference type="SFLD" id="SFLDG01067">
    <property type="entry name" value="SPASM/twitch_domain_containing"/>
    <property type="match status" value="1"/>
</dbReference>
<dbReference type="GO" id="GO:0046872">
    <property type="term" value="F:metal ion binding"/>
    <property type="evidence" value="ECO:0007669"/>
    <property type="project" value="UniProtKB-KW"/>
</dbReference>
<evidence type="ECO:0000256" key="3">
    <source>
        <dbReference type="ARBA" id="ARBA00022691"/>
    </source>
</evidence>
<dbReference type="InterPro" id="IPR007197">
    <property type="entry name" value="rSAM"/>
</dbReference>
<evidence type="ECO:0000259" key="8">
    <source>
        <dbReference type="PROSITE" id="PS51918"/>
    </source>
</evidence>
<dbReference type="AlphaFoldDB" id="A0A1G6UCJ4"/>
<dbReference type="CDD" id="cd01335">
    <property type="entry name" value="Radical_SAM"/>
    <property type="match status" value="1"/>
</dbReference>
<keyword evidence="4" id="KW-0479">Metal-binding</keyword>
<evidence type="ECO:0000256" key="5">
    <source>
        <dbReference type="ARBA" id="ARBA00023004"/>
    </source>
</evidence>
<dbReference type="SUPFAM" id="SSF102114">
    <property type="entry name" value="Radical SAM enzymes"/>
    <property type="match status" value="1"/>
</dbReference>